<dbReference type="AlphaFoldDB" id="A0A2P6MKP7"/>
<reference evidence="4 5" key="1">
    <citation type="submission" date="2018-03" db="EMBL/GenBank/DDBJ databases">
        <title>Bacillus urumqiensis sp. nov., a moderately haloalkaliphilic bacterium isolated from a salt lake.</title>
        <authorList>
            <person name="Zhao B."/>
            <person name="Liao Z."/>
        </authorList>
    </citation>
    <scope>NUCLEOTIDE SEQUENCE [LARGE SCALE GENOMIC DNA]</scope>
    <source>
        <strain evidence="4 5">BZ-SZ-XJ18</strain>
    </source>
</reference>
<feature type="domain" description="Scaffold protein Nfu/NifU N-terminal" evidence="3">
    <location>
        <begin position="4"/>
        <end position="90"/>
    </location>
</feature>
<name>A0A2P6MKP7_ALKUR</name>
<dbReference type="Proteomes" id="UP000243650">
    <property type="component" value="Unassembled WGS sequence"/>
</dbReference>
<evidence type="ECO:0000256" key="2">
    <source>
        <dbReference type="SAM" id="MobiDB-lite"/>
    </source>
</evidence>
<dbReference type="Gene3D" id="1.25.10.10">
    <property type="entry name" value="Leucine-rich Repeat Variant"/>
    <property type="match status" value="1"/>
</dbReference>
<dbReference type="PANTHER" id="PTHR12697:SF37">
    <property type="entry name" value="CONSERVED VIRULENCE FACTOR C"/>
    <property type="match status" value="1"/>
</dbReference>
<evidence type="ECO:0000259" key="3">
    <source>
        <dbReference type="SMART" id="SM00932"/>
    </source>
</evidence>
<comment type="caution">
    <text evidence="4">The sequence shown here is derived from an EMBL/GenBank/DDBJ whole genome shotgun (WGS) entry which is preliminary data.</text>
</comment>
<dbReference type="GO" id="GO:0016491">
    <property type="term" value="F:oxidoreductase activity"/>
    <property type="evidence" value="ECO:0007669"/>
    <property type="project" value="TreeGrafter"/>
</dbReference>
<proteinExistence type="predicted"/>
<dbReference type="Pfam" id="PF08712">
    <property type="entry name" value="Nfu_N"/>
    <property type="match status" value="1"/>
</dbReference>
<feature type="region of interest" description="Disordered" evidence="2">
    <location>
        <begin position="354"/>
        <end position="376"/>
    </location>
</feature>
<dbReference type="RefSeq" id="WP_105957898.1">
    <property type="nucleotide sequence ID" value="NZ_PVNS01000002.1"/>
</dbReference>
<protein>
    <submittedName>
        <fullName evidence="4">Virulence factor</fullName>
    </submittedName>
</protein>
<dbReference type="InterPro" id="IPR011989">
    <property type="entry name" value="ARM-like"/>
</dbReference>
<dbReference type="PROSITE" id="PS50077">
    <property type="entry name" value="HEAT_REPEAT"/>
    <property type="match status" value="1"/>
</dbReference>
<dbReference type="PANTHER" id="PTHR12697">
    <property type="entry name" value="PBS LYASE HEAT-LIKE PROTEIN"/>
    <property type="match status" value="1"/>
</dbReference>
<organism evidence="4 5">
    <name type="scientific">Alkalicoccus urumqiensis</name>
    <name type="common">Bacillus urumqiensis</name>
    <dbReference type="NCBI Taxonomy" id="1548213"/>
    <lineage>
        <taxon>Bacteria</taxon>
        <taxon>Bacillati</taxon>
        <taxon>Bacillota</taxon>
        <taxon>Bacilli</taxon>
        <taxon>Bacillales</taxon>
        <taxon>Bacillaceae</taxon>
        <taxon>Alkalicoccus</taxon>
    </lineage>
</organism>
<dbReference type="InterPro" id="IPR016024">
    <property type="entry name" value="ARM-type_fold"/>
</dbReference>
<dbReference type="SMART" id="SM00932">
    <property type="entry name" value="Nfu_N"/>
    <property type="match status" value="1"/>
</dbReference>
<dbReference type="InterPro" id="IPR014824">
    <property type="entry name" value="Nfu/NifU_N"/>
</dbReference>
<evidence type="ECO:0000256" key="1">
    <source>
        <dbReference type="ARBA" id="ARBA00045876"/>
    </source>
</evidence>
<dbReference type="Pfam" id="PF13646">
    <property type="entry name" value="HEAT_2"/>
    <property type="match status" value="1"/>
</dbReference>
<dbReference type="SUPFAM" id="SSF48371">
    <property type="entry name" value="ARM repeat"/>
    <property type="match status" value="1"/>
</dbReference>
<dbReference type="OrthoDB" id="420201at2"/>
<accession>A0A2P6MKP7</accession>
<keyword evidence="5" id="KW-1185">Reference proteome</keyword>
<gene>
    <name evidence="4" type="ORF">C6I21_02760</name>
</gene>
<dbReference type="InterPro" id="IPR004155">
    <property type="entry name" value="PBS_lyase_HEAT"/>
</dbReference>
<dbReference type="Pfam" id="PF13769">
    <property type="entry name" value="Virulence_fact"/>
    <property type="match status" value="1"/>
</dbReference>
<dbReference type="InterPro" id="IPR036498">
    <property type="entry name" value="Nfu/NifU_N_sf"/>
</dbReference>
<evidence type="ECO:0000313" key="5">
    <source>
        <dbReference type="Proteomes" id="UP000243650"/>
    </source>
</evidence>
<dbReference type="InterPro" id="IPR025989">
    <property type="entry name" value="Virulence_F_dom"/>
</dbReference>
<dbReference type="InterPro" id="IPR021133">
    <property type="entry name" value="HEAT_type_2"/>
</dbReference>
<sequence length="376" mass="42227">MYIKAVEPTPSPNTMKFTLSEELPSGSAANYTPETKDEAPDFVKDIFEVEGVKGVYHVADFIAVDRHPKADWKTILPKIRSIFGEEEEAGSERDQVDEHFGEVSIQVQEFKGIPMQIKAVDGETEKREALPERFVLAAGEAAMPEDNIVMMRKWVEQKPRYGDAAEAALEVAAEYDASFSQEHLDALVRQAKEPEAPKVEREWVKVTKEMLDEPDWRTRFAWMDKMDPKMEDLPVLDKALQDEKASIRRLAVVYLGMLEDEAVLPYLEKAMQDKSVTVRRTAGDAFSDIGSSKGIPAMTEALQDKSKLVRWRAAMFLYEVGDESALPALKQAEEDPEFEVSLQAKLAAARIEQGEEAKGSVWKQMSDAFDQGGETT</sequence>
<dbReference type="EMBL" id="PVNS01000002">
    <property type="protein sequence ID" value="PRO66862.1"/>
    <property type="molecule type" value="Genomic_DNA"/>
</dbReference>
<dbReference type="Gene3D" id="3.30.1370.70">
    <property type="entry name" value="Scaffold protein Nfu/NifU, N-terminal domain"/>
    <property type="match status" value="1"/>
</dbReference>
<evidence type="ECO:0000313" key="4">
    <source>
        <dbReference type="EMBL" id="PRO66862.1"/>
    </source>
</evidence>
<dbReference type="SUPFAM" id="SSF110836">
    <property type="entry name" value="Hypothetical protein SAV1430"/>
    <property type="match status" value="1"/>
</dbReference>
<comment type="function">
    <text evidence="1">Catalyzes the hydroxylation of the N(6)-(4-aminobutyl)-L-lysine intermediate produced by deoxyhypusine synthase/DHPS on a critical lysine of the eukaryotic translation initiation factor 5A/eIF-5A. This is the second step of the post-translational modification of that lysine into an unusual amino acid residue named hypusine. Hypusination is unique to mature eIF-5A factor and is essential for its function.</text>
</comment>
<dbReference type="SMART" id="SM00567">
    <property type="entry name" value="EZ_HEAT"/>
    <property type="match status" value="3"/>
</dbReference>